<gene>
    <name evidence="1" type="primary">Necator_chrIII.g10764</name>
    <name evidence="1" type="ORF">RB195_009999</name>
</gene>
<dbReference type="Proteomes" id="UP001303046">
    <property type="component" value="Unassembled WGS sequence"/>
</dbReference>
<reference evidence="1 2" key="1">
    <citation type="submission" date="2023-08" db="EMBL/GenBank/DDBJ databases">
        <title>A Necator americanus chromosomal reference genome.</title>
        <authorList>
            <person name="Ilik V."/>
            <person name="Petrzelkova K.J."/>
            <person name="Pardy F."/>
            <person name="Fuh T."/>
            <person name="Niatou-Singa F.S."/>
            <person name="Gouil Q."/>
            <person name="Baker L."/>
            <person name="Ritchie M.E."/>
            <person name="Jex A.R."/>
            <person name="Gazzola D."/>
            <person name="Li H."/>
            <person name="Toshio Fujiwara R."/>
            <person name="Zhan B."/>
            <person name="Aroian R.V."/>
            <person name="Pafco B."/>
            <person name="Schwarz E.M."/>
        </authorList>
    </citation>
    <scope>NUCLEOTIDE SEQUENCE [LARGE SCALE GENOMIC DNA]</scope>
    <source>
        <strain evidence="1 2">Aroian</strain>
        <tissue evidence="1">Whole animal</tissue>
    </source>
</reference>
<sequence>MKRPYQLVAYKEPFFLTFEVLCKEEFAVELLRVSSTVDTNLQQLFPSRITVIHDWKEGKVAELVTVVDKAAAYVDEPFLLQFNY</sequence>
<dbReference type="EMBL" id="JAVFWL010000003">
    <property type="protein sequence ID" value="KAK6742465.1"/>
    <property type="molecule type" value="Genomic_DNA"/>
</dbReference>
<evidence type="ECO:0000313" key="1">
    <source>
        <dbReference type="EMBL" id="KAK6742465.1"/>
    </source>
</evidence>
<organism evidence="1 2">
    <name type="scientific">Necator americanus</name>
    <name type="common">Human hookworm</name>
    <dbReference type="NCBI Taxonomy" id="51031"/>
    <lineage>
        <taxon>Eukaryota</taxon>
        <taxon>Metazoa</taxon>
        <taxon>Ecdysozoa</taxon>
        <taxon>Nematoda</taxon>
        <taxon>Chromadorea</taxon>
        <taxon>Rhabditida</taxon>
        <taxon>Rhabditina</taxon>
        <taxon>Rhabditomorpha</taxon>
        <taxon>Strongyloidea</taxon>
        <taxon>Ancylostomatidae</taxon>
        <taxon>Bunostominae</taxon>
        <taxon>Necator</taxon>
    </lineage>
</organism>
<proteinExistence type="predicted"/>
<evidence type="ECO:0000313" key="2">
    <source>
        <dbReference type="Proteomes" id="UP001303046"/>
    </source>
</evidence>
<comment type="caution">
    <text evidence="1">The sequence shown here is derived from an EMBL/GenBank/DDBJ whole genome shotgun (WGS) entry which is preliminary data.</text>
</comment>
<name>A0ABR1CWM2_NECAM</name>
<accession>A0ABR1CWM2</accession>
<keyword evidence="2" id="KW-1185">Reference proteome</keyword>
<protein>
    <submittedName>
        <fullName evidence="1">Uncharacterized protein</fullName>
    </submittedName>
</protein>